<comment type="caution">
    <text evidence="2">The sequence shown here is derived from an EMBL/GenBank/DDBJ whole genome shotgun (WGS) entry which is preliminary data.</text>
</comment>
<gene>
    <name evidence="2" type="ORF">QJS04_geneDACA020499</name>
</gene>
<dbReference type="PANTHER" id="PTHR22835">
    <property type="entry name" value="ZINC FINGER FYVE DOMAIN CONTAINING PROTEIN"/>
    <property type="match status" value="1"/>
</dbReference>
<comment type="similarity">
    <text evidence="1">Belongs to the 'GDSL' lipolytic enzyme family.</text>
</comment>
<organism evidence="2 3">
    <name type="scientific">Acorus gramineus</name>
    <name type="common">Dwarf sweet flag</name>
    <dbReference type="NCBI Taxonomy" id="55184"/>
    <lineage>
        <taxon>Eukaryota</taxon>
        <taxon>Viridiplantae</taxon>
        <taxon>Streptophyta</taxon>
        <taxon>Embryophyta</taxon>
        <taxon>Tracheophyta</taxon>
        <taxon>Spermatophyta</taxon>
        <taxon>Magnoliopsida</taxon>
        <taxon>Liliopsida</taxon>
        <taxon>Acoraceae</taxon>
        <taxon>Acorus</taxon>
    </lineage>
</organism>
<proteinExistence type="inferred from homology"/>
<dbReference type="InterPro" id="IPR036514">
    <property type="entry name" value="SGNH_hydro_sf"/>
</dbReference>
<evidence type="ECO:0000313" key="2">
    <source>
        <dbReference type="EMBL" id="KAK1261924.1"/>
    </source>
</evidence>
<name>A0AAV9ACJ6_ACOGR</name>
<dbReference type="Gene3D" id="3.40.50.1110">
    <property type="entry name" value="SGNH hydrolase"/>
    <property type="match status" value="1"/>
</dbReference>
<reference evidence="2" key="1">
    <citation type="journal article" date="2023" name="Nat. Commun.">
        <title>Diploid and tetraploid genomes of Acorus and the evolution of monocots.</title>
        <authorList>
            <person name="Ma L."/>
            <person name="Liu K.W."/>
            <person name="Li Z."/>
            <person name="Hsiao Y.Y."/>
            <person name="Qi Y."/>
            <person name="Fu T."/>
            <person name="Tang G.D."/>
            <person name="Zhang D."/>
            <person name="Sun W.H."/>
            <person name="Liu D.K."/>
            <person name="Li Y."/>
            <person name="Chen G.Z."/>
            <person name="Liu X.D."/>
            <person name="Liao X.Y."/>
            <person name="Jiang Y.T."/>
            <person name="Yu X."/>
            <person name="Hao Y."/>
            <person name="Huang J."/>
            <person name="Zhao X.W."/>
            <person name="Ke S."/>
            <person name="Chen Y.Y."/>
            <person name="Wu W.L."/>
            <person name="Hsu J.L."/>
            <person name="Lin Y.F."/>
            <person name="Huang M.D."/>
            <person name="Li C.Y."/>
            <person name="Huang L."/>
            <person name="Wang Z.W."/>
            <person name="Zhao X."/>
            <person name="Zhong W.Y."/>
            <person name="Peng D.H."/>
            <person name="Ahmad S."/>
            <person name="Lan S."/>
            <person name="Zhang J.S."/>
            <person name="Tsai W.C."/>
            <person name="Van de Peer Y."/>
            <person name="Liu Z.J."/>
        </authorList>
    </citation>
    <scope>NUCLEOTIDE SEQUENCE</scope>
    <source>
        <strain evidence="2">SCP</strain>
    </source>
</reference>
<evidence type="ECO:0000256" key="1">
    <source>
        <dbReference type="ARBA" id="ARBA00008668"/>
    </source>
</evidence>
<protein>
    <submittedName>
        <fullName evidence="2">GDSL esterase/lipase</fullName>
    </submittedName>
</protein>
<dbReference type="Proteomes" id="UP001179952">
    <property type="component" value="Unassembled WGS sequence"/>
</dbReference>
<evidence type="ECO:0000313" key="3">
    <source>
        <dbReference type="Proteomes" id="UP001179952"/>
    </source>
</evidence>
<dbReference type="PANTHER" id="PTHR22835:SF683">
    <property type="entry name" value="OS05G0506800 PROTEIN"/>
    <property type="match status" value="1"/>
</dbReference>
<dbReference type="EMBL" id="JAUJYN010000010">
    <property type="protein sequence ID" value="KAK1261924.1"/>
    <property type="molecule type" value="Genomic_DNA"/>
</dbReference>
<reference evidence="2" key="2">
    <citation type="submission" date="2023-06" db="EMBL/GenBank/DDBJ databases">
        <authorList>
            <person name="Ma L."/>
            <person name="Liu K.-W."/>
            <person name="Li Z."/>
            <person name="Hsiao Y.-Y."/>
            <person name="Qi Y."/>
            <person name="Fu T."/>
            <person name="Tang G."/>
            <person name="Zhang D."/>
            <person name="Sun W.-H."/>
            <person name="Liu D.-K."/>
            <person name="Li Y."/>
            <person name="Chen G.-Z."/>
            <person name="Liu X.-D."/>
            <person name="Liao X.-Y."/>
            <person name="Jiang Y.-T."/>
            <person name="Yu X."/>
            <person name="Hao Y."/>
            <person name="Huang J."/>
            <person name="Zhao X.-W."/>
            <person name="Ke S."/>
            <person name="Chen Y.-Y."/>
            <person name="Wu W.-L."/>
            <person name="Hsu J.-L."/>
            <person name="Lin Y.-F."/>
            <person name="Huang M.-D."/>
            <person name="Li C.-Y."/>
            <person name="Huang L."/>
            <person name="Wang Z.-W."/>
            <person name="Zhao X."/>
            <person name="Zhong W.-Y."/>
            <person name="Peng D.-H."/>
            <person name="Ahmad S."/>
            <person name="Lan S."/>
            <person name="Zhang J.-S."/>
            <person name="Tsai W.-C."/>
            <person name="Van De Peer Y."/>
            <person name="Liu Z.-J."/>
        </authorList>
    </citation>
    <scope>NUCLEOTIDE SEQUENCE</scope>
    <source>
        <strain evidence="2">SCP</strain>
        <tissue evidence="2">Leaves</tissue>
    </source>
</reference>
<dbReference type="AlphaFoldDB" id="A0AAV9ACJ6"/>
<sequence>MYCNCSFFCARHIFNSGSFIDSVYSFGDSMADTGNLLIEGPAPSPFPIDRLPYGVTYFHRPTGRCFDGLIMIDFLGTIFAL</sequence>
<accession>A0AAV9ACJ6</accession>
<keyword evidence="3" id="KW-1185">Reference proteome</keyword>